<feature type="coiled-coil region" evidence="1">
    <location>
        <begin position="180"/>
        <end position="214"/>
    </location>
</feature>
<proteinExistence type="predicted"/>
<keyword evidence="1" id="KW-0175">Coiled coil</keyword>
<dbReference type="EMBL" id="JAFLCK010000050">
    <property type="protein sequence ID" value="MBN8662716.1"/>
    <property type="molecule type" value="Genomic_DNA"/>
</dbReference>
<comment type="caution">
    <text evidence="3">The sequence shown here is derived from an EMBL/GenBank/DDBJ whole genome shotgun (WGS) entry which is preliminary data.</text>
</comment>
<sequence length="264" mass="29135">MAPMLMKLKKLKMANVSKRSSGLGFDLLQGLSVGFGLASLLTSLGFLPLAADAQPAQKSDQKSGQNSNQNTGKLQSRQDQLQTYLDRQTAREKERYKSYYESMARNELEAAQARVKQIKDTATTRNQLEWSRNTDGSYVPLHERFPGYVPYSIREGQKGGAVGTGKIRPYSDSVTVSPELEMARLREQMAEEKAEELRQRAKDKQAEIDRTMQGMQSQMVESAVPGAAVLKPNGSNLYVRYYGSEGEKAAQPSKPSATGGAKSK</sequence>
<evidence type="ECO:0000313" key="3">
    <source>
        <dbReference type="EMBL" id="MBN8662716.1"/>
    </source>
</evidence>
<protein>
    <submittedName>
        <fullName evidence="3">Uncharacterized protein</fullName>
    </submittedName>
</protein>
<evidence type="ECO:0000313" key="4">
    <source>
        <dbReference type="Proteomes" id="UP000664277"/>
    </source>
</evidence>
<feature type="compositionally biased region" description="Polar residues" evidence="2">
    <location>
        <begin position="56"/>
        <end position="86"/>
    </location>
</feature>
<accession>A0A8J7PAV0</accession>
<feature type="region of interest" description="Disordered" evidence="2">
    <location>
        <begin position="245"/>
        <end position="264"/>
    </location>
</feature>
<evidence type="ECO:0000256" key="1">
    <source>
        <dbReference type="SAM" id="Coils"/>
    </source>
</evidence>
<feature type="region of interest" description="Disordered" evidence="2">
    <location>
        <begin position="55"/>
        <end position="90"/>
    </location>
</feature>
<evidence type="ECO:0000256" key="2">
    <source>
        <dbReference type="SAM" id="MobiDB-lite"/>
    </source>
</evidence>
<dbReference type="Proteomes" id="UP000664277">
    <property type="component" value="Unassembled WGS sequence"/>
</dbReference>
<name>A0A8J7PAV0_9BACT</name>
<gene>
    <name evidence="3" type="ORF">J0M35_20275</name>
</gene>
<organism evidence="3 4">
    <name type="scientific">Candidatus Obscuribacter phosphatis</name>
    <dbReference type="NCBI Taxonomy" id="1906157"/>
    <lineage>
        <taxon>Bacteria</taxon>
        <taxon>Bacillati</taxon>
        <taxon>Candidatus Melainabacteria</taxon>
        <taxon>Candidatus Obscuribacterales</taxon>
        <taxon>Candidatus Obscuribacteraceae</taxon>
        <taxon>Candidatus Obscuribacter</taxon>
    </lineage>
</organism>
<reference evidence="3" key="1">
    <citation type="submission" date="2021-02" db="EMBL/GenBank/DDBJ databases">
        <title>Genome-Resolved Metagenomics of a Microbial Community Performing Photosynthetic Biological Nutrient Removal.</title>
        <authorList>
            <person name="Mcdaniel E.A."/>
        </authorList>
    </citation>
    <scope>NUCLEOTIDE SEQUENCE</scope>
    <source>
        <strain evidence="3">UWPOB_OBS1</strain>
    </source>
</reference>
<dbReference type="AlphaFoldDB" id="A0A8J7PAV0"/>